<gene>
    <name evidence="2" type="ORF">EV215_0751</name>
</gene>
<dbReference type="EMBL" id="SOBG01000003">
    <property type="protein sequence ID" value="TDT71378.1"/>
    <property type="molecule type" value="Genomic_DNA"/>
</dbReference>
<dbReference type="InterPro" id="IPR051044">
    <property type="entry name" value="MAG_DAG_Lipase"/>
</dbReference>
<sequence>MYKVILYFIISLTILASTFPKDLDIYLKEKESIYDDIIKNTEKKIFWYKEHNKKTKYSIVYLHGFSATRQEVYPLANEIAKDLKANLFYTRYTGHGRPGKYLGEAKKEDWKNDTTEAIEIGKEIGEKVIVISTSTGGTLVTWYAMESIKKNKDLDNIVYILISPNYKIKDKNSILLEIPIIRYLIVNFFIKEQSWQGHSDEENRYWTTRYPSKVLIEMSDLVKEVRNFNFNKLKQPFFIIHSNNDDVVNTDIIDKKYNELGSKNKKLLIIPVKDYGKHVLAGDIMAPNNTVYLKNEIIKYLKNL</sequence>
<name>A0AA46DYX4_9FUSO</name>
<accession>A0AA46DYX4</accession>
<dbReference type="SUPFAM" id="SSF53474">
    <property type="entry name" value="alpha/beta-Hydrolases"/>
    <property type="match status" value="1"/>
</dbReference>
<dbReference type="InterPro" id="IPR029058">
    <property type="entry name" value="AB_hydrolase_fold"/>
</dbReference>
<dbReference type="Gene3D" id="3.40.50.1820">
    <property type="entry name" value="alpha/beta hydrolase"/>
    <property type="match status" value="1"/>
</dbReference>
<proteinExistence type="predicted"/>
<dbReference type="RefSeq" id="WP_134112647.1">
    <property type="nucleotide sequence ID" value="NZ_SOBG01000003.1"/>
</dbReference>
<reference evidence="2 3" key="1">
    <citation type="submission" date="2019-03" db="EMBL/GenBank/DDBJ databases">
        <title>Genomic Encyclopedia of Type Strains, Phase IV (KMG-IV): sequencing the most valuable type-strain genomes for metagenomic binning, comparative biology and taxonomic classification.</title>
        <authorList>
            <person name="Goeker M."/>
        </authorList>
    </citation>
    <scope>NUCLEOTIDE SEQUENCE [LARGE SCALE GENOMIC DNA]</scope>
    <source>
        <strain evidence="2 3">DSM 100055</strain>
    </source>
</reference>
<dbReference type="Proteomes" id="UP000294678">
    <property type="component" value="Unassembled WGS sequence"/>
</dbReference>
<evidence type="ECO:0000259" key="1">
    <source>
        <dbReference type="Pfam" id="PF12146"/>
    </source>
</evidence>
<feature type="domain" description="Serine aminopeptidase S33" evidence="1">
    <location>
        <begin position="55"/>
        <end position="271"/>
    </location>
</feature>
<comment type="caution">
    <text evidence="2">The sequence shown here is derived from an EMBL/GenBank/DDBJ whole genome shotgun (WGS) entry which is preliminary data.</text>
</comment>
<organism evidence="2 3">
    <name type="scientific">Hypnocyclicus thermotrophus</name>
    <dbReference type="NCBI Taxonomy" id="1627895"/>
    <lineage>
        <taxon>Bacteria</taxon>
        <taxon>Fusobacteriati</taxon>
        <taxon>Fusobacteriota</taxon>
        <taxon>Fusobacteriia</taxon>
        <taxon>Fusobacteriales</taxon>
        <taxon>Fusobacteriaceae</taxon>
        <taxon>Hypnocyclicus</taxon>
    </lineage>
</organism>
<evidence type="ECO:0000313" key="2">
    <source>
        <dbReference type="EMBL" id="TDT71378.1"/>
    </source>
</evidence>
<dbReference type="PANTHER" id="PTHR11614">
    <property type="entry name" value="PHOSPHOLIPASE-RELATED"/>
    <property type="match status" value="1"/>
</dbReference>
<dbReference type="InterPro" id="IPR022742">
    <property type="entry name" value="Hydrolase_4"/>
</dbReference>
<protein>
    <submittedName>
        <fullName evidence="2">Esterase/lipase</fullName>
    </submittedName>
</protein>
<dbReference type="AlphaFoldDB" id="A0AA46DYX4"/>
<evidence type="ECO:0000313" key="3">
    <source>
        <dbReference type="Proteomes" id="UP000294678"/>
    </source>
</evidence>
<keyword evidence="3" id="KW-1185">Reference proteome</keyword>
<dbReference type="Pfam" id="PF12146">
    <property type="entry name" value="Hydrolase_4"/>
    <property type="match status" value="1"/>
</dbReference>